<dbReference type="GO" id="GO:0060090">
    <property type="term" value="F:molecular adaptor activity"/>
    <property type="evidence" value="ECO:0007669"/>
    <property type="project" value="TreeGrafter"/>
</dbReference>
<reference evidence="2 3" key="1">
    <citation type="journal article" date="2021" name="G3 (Bethesda)">
        <title>Improved contiguity of the threespine stickleback genome using long-read sequencing.</title>
        <authorList>
            <person name="Nath S."/>
            <person name="Shaw D.E."/>
            <person name="White M.A."/>
        </authorList>
    </citation>
    <scope>NUCLEOTIDE SEQUENCE [LARGE SCALE GENOMIC DNA]</scope>
    <source>
        <strain evidence="2 3">Lake Benthic</strain>
    </source>
</reference>
<evidence type="ECO:0000313" key="3">
    <source>
        <dbReference type="Proteomes" id="UP000007635"/>
    </source>
</evidence>
<dbReference type="Pfam" id="PF15384">
    <property type="entry name" value="PAXX"/>
    <property type="match status" value="1"/>
</dbReference>
<feature type="compositionally biased region" description="Acidic residues" evidence="1">
    <location>
        <begin position="189"/>
        <end position="201"/>
    </location>
</feature>
<dbReference type="GO" id="GO:0005634">
    <property type="term" value="C:nucleus"/>
    <property type="evidence" value="ECO:0007669"/>
    <property type="project" value="TreeGrafter"/>
</dbReference>
<accession>A0AAQ4Q3N1</accession>
<organism evidence="2 3">
    <name type="scientific">Gasterosteus aculeatus aculeatus</name>
    <name type="common">three-spined stickleback</name>
    <dbReference type="NCBI Taxonomy" id="481459"/>
    <lineage>
        <taxon>Eukaryota</taxon>
        <taxon>Metazoa</taxon>
        <taxon>Chordata</taxon>
        <taxon>Craniata</taxon>
        <taxon>Vertebrata</taxon>
        <taxon>Euteleostomi</taxon>
        <taxon>Actinopterygii</taxon>
        <taxon>Neopterygii</taxon>
        <taxon>Teleostei</taxon>
        <taxon>Neoteleostei</taxon>
        <taxon>Acanthomorphata</taxon>
        <taxon>Eupercaria</taxon>
        <taxon>Perciformes</taxon>
        <taxon>Cottioidei</taxon>
        <taxon>Gasterosteales</taxon>
        <taxon>Gasterosteidae</taxon>
        <taxon>Gasterosteus</taxon>
    </lineage>
</organism>
<dbReference type="CDD" id="cd22286">
    <property type="entry name" value="HD_PAXX_N"/>
    <property type="match status" value="1"/>
</dbReference>
<feature type="region of interest" description="Disordered" evidence="1">
    <location>
        <begin position="127"/>
        <end position="201"/>
    </location>
</feature>
<evidence type="ECO:0000313" key="2">
    <source>
        <dbReference type="Ensembl" id="ENSGACP00000045670.1"/>
    </source>
</evidence>
<proteinExistence type="predicted"/>
<dbReference type="Proteomes" id="UP000007635">
    <property type="component" value="Chromosome XIII"/>
</dbReference>
<evidence type="ECO:0008006" key="4">
    <source>
        <dbReference type="Google" id="ProtNLM"/>
    </source>
</evidence>
<feature type="compositionally biased region" description="Polar residues" evidence="1">
    <location>
        <begin position="151"/>
        <end position="160"/>
    </location>
</feature>
<dbReference type="PANTHER" id="PTHR28586:SF1">
    <property type="entry name" value="PROTEIN PAXX"/>
    <property type="match status" value="1"/>
</dbReference>
<name>A0AAQ4Q3N1_GASAC</name>
<sequence>MEASRTEYCTVRDQRDQPELLCYSRAEHGLSNICLTDAADVWSTEHTEDTLNQFRQRFAVASTEDFIVKLRAACGRGQASVVAHGPSAVVRVRSGSGEQSVALCRLDGPRAAQELKEQLFSMAARLTRPDHGSPSASPVKGHRAPPAEFKPQQQQQNWTPSKAMKKRLPGASLINPGAKRKLQATGVAFDEEDEEDEEDED</sequence>
<dbReference type="GO" id="GO:0070419">
    <property type="term" value="C:nonhomologous end joining complex"/>
    <property type="evidence" value="ECO:0007669"/>
    <property type="project" value="TreeGrafter"/>
</dbReference>
<dbReference type="AlphaFoldDB" id="A0AAQ4Q3N1"/>
<keyword evidence="3" id="KW-1185">Reference proteome</keyword>
<dbReference type="GeneTree" id="ENSGT00940000174976"/>
<protein>
    <recommendedName>
        <fullName evidence="4">PAXX non-homologous end joining factor</fullName>
    </recommendedName>
</protein>
<dbReference type="Ensembl" id="ENSGACT00000054504.1">
    <property type="protein sequence ID" value="ENSGACP00000045670.1"/>
    <property type="gene ID" value="ENSGACG00000032920.1"/>
</dbReference>
<dbReference type="GO" id="GO:0006303">
    <property type="term" value="P:double-strand break repair via nonhomologous end joining"/>
    <property type="evidence" value="ECO:0007669"/>
    <property type="project" value="InterPro"/>
</dbReference>
<reference evidence="2" key="3">
    <citation type="submission" date="2025-09" db="UniProtKB">
        <authorList>
            <consortium name="Ensembl"/>
        </authorList>
    </citation>
    <scope>IDENTIFICATION</scope>
</reference>
<evidence type="ECO:0000256" key="1">
    <source>
        <dbReference type="SAM" id="MobiDB-lite"/>
    </source>
</evidence>
<dbReference type="InterPro" id="IPR027873">
    <property type="entry name" value="PAXX"/>
</dbReference>
<dbReference type="GO" id="GO:0035861">
    <property type="term" value="C:site of double-strand break"/>
    <property type="evidence" value="ECO:0007669"/>
    <property type="project" value="TreeGrafter"/>
</dbReference>
<dbReference type="InterPro" id="IPR054134">
    <property type="entry name" value="PAXX_N"/>
</dbReference>
<reference evidence="2" key="2">
    <citation type="submission" date="2025-08" db="UniProtKB">
        <authorList>
            <consortium name="Ensembl"/>
        </authorList>
    </citation>
    <scope>IDENTIFICATION</scope>
</reference>
<dbReference type="PANTHER" id="PTHR28586">
    <property type="entry name" value="PROTEIN PAXX"/>
    <property type="match status" value="1"/>
</dbReference>